<protein>
    <submittedName>
        <fullName evidence="2">Uncharacterized protein</fullName>
    </submittedName>
</protein>
<name>A0A8B0SBP0_9GAMM</name>
<evidence type="ECO:0000313" key="1">
    <source>
        <dbReference type="EMBL" id="MBO0614519.1"/>
    </source>
</evidence>
<reference evidence="2" key="2">
    <citation type="submission" date="2021-04" db="EMBL/GenBank/DDBJ databases">
        <title>Complete Genome and methylome analysis of Thiothrix fructosivorans ATCC 49748.</title>
        <authorList>
            <person name="Fomenkov A."/>
            <person name="Sun L."/>
            <person name="Vincze T."/>
            <person name="Grabovich M.Y."/>
            <person name="Roberts R.J."/>
        </authorList>
    </citation>
    <scope>NUCLEOTIDE SEQUENCE</scope>
    <source>
        <strain evidence="2">ATCC 49748</strain>
    </source>
</reference>
<gene>
    <name evidence="2" type="ORF">J1836_011980</name>
    <name evidence="1" type="ORF">J1836_16590</name>
</gene>
<evidence type="ECO:0000313" key="3">
    <source>
        <dbReference type="Proteomes" id="UP000664466"/>
    </source>
</evidence>
<dbReference type="AlphaFoldDB" id="A0A8B0SBP0"/>
<organism evidence="2">
    <name type="scientific">Thiothrix fructosivorans</name>
    <dbReference type="NCBI Taxonomy" id="111770"/>
    <lineage>
        <taxon>Bacteria</taxon>
        <taxon>Pseudomonadati</taxon>
        <taxon>Pseudomonadota</taxon>
        <taxon>Gammaproteobacteria</taxon>
        <taxon>Thiotrichales</taxon>
        <taxon>Thiotrichaceae</taxon>
        <taxon>Thiothrix</taxon>
    </lineage>
</organism>
<sequence length="82" mass="9549">MSCMLPPVCVFCQHFLENNLDRECQAFEEIPNAIMDGKCDHVEPYPGDGGYRFQLIPAERNTFLELNDIRREFNLPAFRLPD</sequence>
<evidence type="ECO:0000313" key="2">
    <source>
        <dbReference type="EMBL" id="QTX09353.1"/>
    </source>
</evidence>
<dbReference type="EMBL" id="JAFMPM010000008">
    <property type="protein sequence ID" value="MBO0614519.1"/>
    <property type="molecule type" value="Genomic_DNA"/>
</dbReference>
<dbReference type="EMBL" id="CP072748">
    <property type="protein sequence ID" value="QTX09353.1"/>
    <property type="molecule type" value="Genomic_DNA"/>
</dbReference>
<proteinExistence type="predicted"/>
<accession>A0A8B0SBP0</accession>
<keyword evidence="3" id="KW-1185">Reference proteome</keyword>
<dbReference type="Proteomes" id="UP000664466">
    <property type="component" value="Unassembled WGS sequence"/>
</dbReference>
<reference evidence="1 3" key="1">
    <citation type="submission" date="2021-03" db="EMBL/GenBank/DDBJ databases">
        <title>Draft genome and methylome analysis of Thiotrix fructosivoruns ATCC 49748.</title>
        <authorList>
            <person name="Fomenkov A."/>
            <person name="Grabovich M.Y."/>
            <person name="Roberts R.J."/>
        </authorList>
    </citation>
    <scope>NUCLEOTIDE SEQUENCE [LARGE SCALE GENOMIC DNA]</scope>
    <source>
        <strain evidence="1 3">ATCC 49748</strain>
    </source>
</reference>
<dbReference type="RefSeq" id="WP_207252243.1">
    <property type="nucleotide sequence ID" value="NZ_JAFMPM010000008.1"/>
</dbReference>